<dbReference type="AlphaFoldDB" id="A0A940MHT4"/>
<dbReference type="GO" id="GO:0010333">
    <property type="term" value="F:terpene synthase activity"/>
    <property type="evidence" value="ECO:0007669"/>
    <property type="project" value="InterPro"/>
</dbReference>
<sequence>MRRLPDLTDSFPGPFPVSPHAPHVQAQLEEWLTRYPLIGSERARHALCDITAHGIARTFPTADAAGLEIAADLLLWLTAFDDAHAEQEGARDPAALVRRIAAFLRPGADGELPGGTDPFGAALADVLARARRRAAPEQYVRLTSALRDSLYGLVWEAHELAGGGRVEVADYRAMRPHTVFVRTVVATAEPVLGYTLTPDERDARPVRELESAVGDLAGWINDLASYERERKRSGGRDPFSLPALLAAEHGCDVDKAFEMIAAMCEEEARRARARITELTAPDSASSTATATHARALESIAASYVWHIGHGRYGG</sequence>
<dbReference type="Proteomes" id="UP000670475">
    <property type="component" value="Unassembled WGS sequence"/>
</dbReference>
<reference evidence="2" key="1">
    <citation type="submission" date="2021-03" db="EMBL/GenBank/DDBJ databases">
        <title>Whole genome sequence of Streptomyces bomunensis MMS17-BM035.</title>
        <authorList>
            <person name="Lee J.H."/>
        </authorList>
    </citation>
    <scope>NUCLEOTIDE SEQUENCE</scope>
    <source>
        <strain evidence="2">MMS17-BM035</strain>
    </source>
</reference>
<evidence type="ECO:0000313" key="2">
    <source>
        <dbReference type="EMBL" id="MBP0458838.1"/>
    </source>
</evidence>
<dbReference type="SFLD" id="SFLDS00005">
    <property type="entry name" value="Isoprenoid_Synthase_Type_I"/>
    <property type="match status" value="1"/>
</dbReference>
<dbReference type="InterPro" id="IPR034686">
    <property type="entry name" value="Terpene_cyclase-like_2"/>
</dbReference>
<evidence type="ECO:0000313" key="3">
    <source>
        <dbReference type="Proteomes" id="UP000670475"/>
    </source>
</evidence>
<gene>
    <name evidence="2" type="ORF">JFN87_15220</name>
</gene>
<dbReference type="SUPFAM" id="SSF48576">
    <property type="entry name" value="Terpenoid synthases"/>
    <property type="match status" value="1"/>
</dbReference>
<keyword evidence="1" id="KW-0456">Lyase</keyword>
<proteinExistence type="predicted"/>
<accession>A0A940MHT4</accession>
<evidence type="ECO:0000256" key="1">
    <source>
        <dbReference type="ARBA" id="ARBA00023239"/>
    </source>
</evidence>
<organism evidence="2 3">
    <name type="scientific">Streptomyces montanisoli</name>
    <dbReference type="NCBI Taxonomy" id="2798581"/>
    <lineage>
        <taxon>Bacteria</taxon>
        <taxon>Bacillati</taxon>
        <taxon>Actinomycetota</taxon>
        <taxon>Actinomycetes</taxon>
        <taxon>Kitasatosporales</taxon>
        <taxon>Streptomycetaceae</taxon>
        <taxon>Streptomyces</taxon>
    </lineage>
</organism>
<evidence type="ECO:0008006" key="4">
    <source>
        <dbReference type="Google" id="ProtNLM"/>
    </source>
</evidence>
<dbReference type="InterPro" id="IPR008949">
    <property type="entry name" value="Isoprenoid_synthase_dom_sf"/>
</dbReference>
<dbReference type="EMBL" id="JAGIQL010000053">
    <property type="protein sequence ID" value="MBP0458838.1"/>
    <property type="molecule type" value="Genomic_DNA"/>
</dbReference>
<dbReference type="RefSeq" id="WP_209340584.1">
    <property type="nucleotide sequence ID" value="NZ_JAGIQL010000053.1"/>
</dbReference>
<name>A0A940MHT4_9ACTN</name>
<comment type="caution">
    <text evidence="2">The sequence shown here is derived from an EMBL/GenBank/DDBJ whole genome shotgun (WGS) entry which is preliminary data.</text>
</comment>
<keyword evidence="3" id="KW-1185">Reference proteome</keyword>
<protein>
    <recommendedName>
        <fullName evidence="4">Terpene synthase</fullName>
    </recommendedName>
</protein>
<dbReference type="Gene3D" id="1.10.600.10">
    <property type="entry name" value="Farnesyl Diphosphate Synthase"/>
    <property type="match status" value="1"/>
</dbReference>
<dbReference type="Pfam" id="PF19086">
    <property type="entry name" value="Terpene_syn_C_2"/>
    <property type="match status" value="1"/>
</dbReference>
<dbReference type="SFLD" id="SFLDG01020">
    <property type="entry name" value="Terpene_Cyclase_Like_2"/>
    <property type="match status" value="1"/>
</dbReference>